<dbReference type="EMBL" id="JBBWWR010000003">
    <property type="protein sequence ID" value="KAK8969178.1"/>
    <property type="molecule type" value="Genomic_DNA"/>
</dbReference>
<keyword evidence="2" id="KW-1185">Reference proteome</keyword>
<protein>
    <submittedName>
        <fullName evidence="1">Uncharacterized protein</fullName>
    </submittedName>
</protein>
<dbReference type="Proteomes" id="UP001412067">
    <property type="component" value="Unassembled WGS sequence"/>
</dbReference>
<sequence>MPCLRATCWKRTRYKAWITEAIDSYESLIDWQFKMTLVACNVLLNTPLKHDDKIDEANKLFEHTLQG</sequence>
<evidence type="ECO:0000313" key="2">
    <source>
        <dbReference type="Proteomes" id="UP001412067"/>
    </source>
</evidence>
<proteinExistence type="predicted"/>
<accession>A0ABR2MY63</accession>
<organism evidence="1 2">
    <name type="scientific">Platanthera guangdongensis</name>
    <dbReference type="NCBI Taxonomy" id="2320717"/>
    <lineage>
        <taxon>Eukaryota</taxon>
        <taxon>Viridiplantae</taxon>
        <taxon>Streptophyta</taxon>
        <taxon>Embryophyta</taxon>
        <taxon>Tracheophyta</taxon>
        <taxon>Spermatophyta</taxon>
        <taxon>Magnoliopsida</taxon>
        <taxon>Liliopsida</taxon>
        <taxon>Asparagales</taxon>
        <taxon>Orchidaceae</taxon>
        <taxon>Orchidoideae</taxon>
        <taxon>Orchideae</taxon>
        <taxon>Orchidinae</taxon>
        <taxon>Platanthera</taxon>
    </lineage>
</organism>
<comment type="caution">
    <text evidence="1">The sequence shown here is derived from an EMBL/GenBank/DDBJ whole genome shotgun (WGS) entry which is preliminary data.</text>
</comment>
<reference evidence="1 2" key="1">
    <citation type="journal article" date="2022" name="Nat. Plants">
        <title>Genomes of leafy and leafless Platanthera orchids illuminate the evolution of mycoheterotrophy.</title>
        <authorList>
            <person name="Li M.H."/>
            <person name="Liu K.W."/>
            <person name="Li Z."/>
            <person name="Lu H.C."/>
            <person name="Ye Q.L."/>
            <person name="Zhang D."/>
            <person name="Wang J.Y."/>
            <person name="Li Y.F."/>
            <person name="Zhong Z.M."/>
            <person name="Liu X."/>
            <person name="Yu X."/>
            <person name="Liu D.K."/>
            <person name="Tu X.D."/>
            <person name="Liu B."/>
            <person name="Hao Y."/>
            <person name="Liao X.Y."/>
            <person name="Jiang Y.T."/>
            <person name="Sun W.H."/>
            <person name="Chen J."/>
            <person name="Chen Y.Q."/>
            <person name="Ai Y."/>
            <person name="Zhai J.W."/>
            <person name="Wu S.S."/>
            <person name="Zhou Z."/>
            <person name="Hsiao Y.Y."/>
            <person name="Wu W.L."/>
            <person name="Chen Y.Y."/>
            <person name="Lin Y.F."/>
            <person name="Hsu J.L."/>
            <person name="Li C.Y."/>
            <person name="Wang Z.W."/>
            <person name="Zhao X."/>
            <person name="Zhong W.Y."/>
            <person name="Ma X.K."/>
            <person name="Ma L."/>
            <person name="Huang J."/>
            <person name="Chen G.Z."/>
            <person name="Huang M.Z."/>
            <person name="Huang L."/>
            <person name="Peng D.H."/>
            <person name="Luo Y.B."/>
            <person name="Zou S.Q."/>
            <person name="Chen S.P."/>
            <person name="Lan S."/>
            <person name="Tsai W.C."/>
            <person name="Van de Peer Y."/>
            <person name="Liu Z.J."/>
        </authorList>
    </citation>
    <scope>NUCLEOTIDE SEQUENCE [LARGE SCALE GENOMIC DNA]</scope>
    <source>
        <strain evidence="1">Lor288</strain>
    </source>
</reference>
<gene>
    <name evidence="1" type="ORF">KSP40_PGU016383</name>
</gene>
<name>A0ABR2MY63_9ASPA</name>
<evidence type="ECO:0000313" key="1">
    <source>
        <dbReference type="EMBL" id="KAK8969178.1"/>
    </source>
</evidence>